<keyword evidence="2" id="KW-0808">Transferase</keyword>
<accession>A0ABT3Z8U4</accession>
<dbReference type="Gene3D" id="3.40.50.150">
    <property type="entry name" value="Vaccinia Virus protein VP39"/>
    <property type="match status" value="1"/>
</dbReference>
<dbReference type="InterPro" id="IPR029063">
    <property type="entry name" value="SAM-dependent_MTases_sf"/>
</dbReference>
<protein>
    <submittedName>
        <fullName evidence="4">Class I SAM-dependent methyltransferase</fullName>
    </submittedName>
</protein>
<name>A0ABT3Z8U4_9HYPH</name>
<dbReference type="GO" id="GO:0032259">
    <property type="term" value="P:methylation"/>
    <property type="evidence" value="ECO:0007669"/>
    <property type="project" value="UniProtKB-KW"/>
</dbReference>
<dbReference type="EMBL" id="JAOVZR010000001">
    <property type="protein sequence ID" value="MCY0148111.1"/>
    <property type="molecule type" value="Genomic_DNA"/>
</dbReference>
<comment type="caution">
    <text evidence="4">The sequence shown here is derived from an EMBL/GenBank/DDBJ whole genome shotgun (WGS) entry which is preliminary data.</text>
</comment>
<dbReference type="SUPFAM" id="SSF53335">
    <property type="entry name" value="S-adenosyl-L-methionine-dependent methyltransferases"/>
    <property type="match status" value="1"/>
</dbReference>
<sequence>MANDKLDLKLLATRTRDIYERNAVRFDAERSKRLNEKPWLDRFAALLPAGAAILDAGCGAGDPIAAYFTGKGFRVTGIDQARAMIALARARYPDGEWLLADMRDLELDRRFDGIIGWNSFFHLTQDEQRTTLARMAAHLKPGGALMLTVGPDSGEVAGHVGVDDVYHSSLSPRQYQDILEKFQLRIVDFVKEDPDCALQTVLLAQKHAANDQ</sequence>
<gene>
    <name evidence="4" type="ORF">OEG84_10410</name>
</gene>
<dbReference type="PANTHER" id="PTHR43861">
    <property type="entry name" value="TRANS-ACONITATE 2-METHYLTRANSFERASE-RELATED"/>
    <property type="match status" value="1"/>
</dbReference>
<evidence type="ECO:0000313" key="4">
    <source>
        <dbReference type="EMBL" id="MCY0148111.1"/>
    </source>
</evidence>
<evidence type="ECO:0000256" key="1">
    <source>
        <dbReference type="ARBA" id="ARBA00022603"/>
    </source>
</evidence>
<reference evidence="4" key="1">
    <citation type="submission" date="2022-10" db="EMBL/GenBank/DDBJ databases">
        <title>Hoeflea sp. G2-23, isolated from marine algae.</title>
        <authorList>
            <person name="Kristyanto S."/>
            <person name="Kim J.M."/>
            <person name="Jeon C.O."/>
        </authorList>
    </citation>
    <scope>NUCLEOTIDE SEQUENCE</scope>
    <source>
        <strain evidence="4">G2-23</strain>
    </source>
</reference>
<evidence type="ECO:0000256" key="2">
    <source>
        <dbReference type="ARBA" id="ARBA00022679"/>
    </source>
</evidence>
<dbReference type="PANTHER" id="PTHR43861:SF1">
    <property type="entry name" value="TRANS-ACONITATE 2-METHYLTRANSFERASE"/>
    <property type="match status" value="1"/>
</dbReference>
<proteinExistence type="predicted"/>
<dbReference type="Pfam" id="PF13649">
    <property type="entry name" value="Methyltransf_25"/>
    <property type="match status" value="1"/>
</dbReference>
<dbReference type="CDD" id="cd02440">
    <property type="entry name" value="AdoMet_MTases"/>
    <property type="match status" value="1"/>
</dbReference>
<organism evidence="4 5">
    <name type="scientific">Hoeflea algicola</name>
    <dbReference type="NCBI Taxonomy" id="2983763"/>
    <lineage>
        <taxon>Bacteria</taxon>
        <taxon>Pseudomonadati</taxon>
        <taxon>Pseudomonadota</taxon>
        <taxon>Alphaproteobacteria</taxon>
        <taxon>Hyphomicrobiales</taxon>
        <taxon>Rhizobiaceae</taxon>
        <taxon>Hoeflea</taxon>
    </lineage>
</organism>
<keyword evidence="1 4" id="KW-0489">Methyltransferase</keyword>
<dbReference type="RefSeq" id="WP_267653696.1">
    <property type="nucleotide sequence ID" value="NZ_JAOVZR010000001.1"/>
</dbReference>
<dbReference type="GO" id="GO:0008168">
    <property type="term" value="F:methyltransferase activity"/>
    <property type="evidence" value="ECO:0007669"/>
    <property type="project" value="UniProtKB-KW"/>
</dbReference>
<dbReference type="InterPro" id="IPR041698">
    <property type="entry name" value="Methyltransf_25"/>
</dbReference>
<keyword evidence="5" id="KW-1185">Reference proteome</keyword>
<feature type="domain" description="Methyltransferase" evidence="3">
    <location>
        <begin position="53"/>
        <end position="143"/>
    </location>
</feature>
<evidence type="ECO:0000313" key="5">
    <source>
        <dbReference type="Proteomes" id="UP001073227"/>
    </source>
</evidence>
<evidence type="ECO:0000259" key="3">
    <source>
        <dbReference type="Pfam" id="PF13649"/>
    </source>
</evidence>
<dbReference type="Proteomes" id="UP001073227">
    <property type="component" value="Unassembled WGS sequence"/>
</dbReference>